<evidence type="ECO:0000256" key="1">
    <source>
        <dbReference type="ARBA" id="ARBA00023122"/>
    </source>
</evidence>
<dbReference type="InterPro" id="IPR046342">
    <property type="entry name" value="CBS_dom_sf"/>
</dbReference>
<dbReference type="EMBL" id="CP036172">
    <property type="protein sequence ID" value="QSZ67747.1"/>
    <property type="molecule type" value="Genomic_DNA"/>
</dbReference>
<keyword evidence="6" id="KW-1185">Reference proteome</keyword>
<keyword evidence="1 3" id="KW-0129">CBS domain</keyword>
<keyword evidence="2" id="KW-0028">Amino-acid biosynthesis</keyword>
<reference evidence="5" key="2">
    <citation type="submission" date="2019-02" db="EMBL/GenBank/DDBJ databases">
        <authorList>
            <person name="Chen S.-C."/>
            <person name="Chien H.-H."/>
            <person name="Lai M.-C."/>
        </authorList>
    </citation>
    <scope>NUCLEOTIDE SEQUENCE</scope>
    <source>
        <strain evidence="5">N2F9704</strain>
    </source>
</reference>
<dbReference type="KEGG" id="maqe:RJ40_09655"/>
<dbReference type="AlphaFoldDB" id="A0A8A3S653"/>
<dbReference type="GeneID" id="76424636"/>
<evidence type="ECO:0000259" key="4">
    <source>
        <dbReference type="PROSITE" id="PS51371"/>
    </source>
</evidence>
<evidence type="ECO:0000256" key="2">
    <source>
        <dbReference type="ARBA" id="ARBA00023167"/>
    </source>
</evidence>
<name>A0A8A3S653_9EURY</name>
<dbReference type="SUPFAM" id="SSF54631">
    <property type="entry name" value="CBS-domain pair"/>
    <property type="match status" value="2"/>
</dbReference>
<dbReference type="Pfam" id="PF00571">
    <property type="entry name" value="CBS"/>
    <property type="match status" value="4"/>
</dbReference>
<feature type="domain" description="CBS" evidence="4">
    <location>
        <begin position="43"/>
        <end position="102"/>
    </location>
</feature>
<dbReference type="PROSITE" id="PS51371">
    <property type="entry name" value="CBS"/>
    <property type="match status" value="4"/>
</dbReference>
<feature type="domain" description="CBS" evidence="4">
    <location>
        <begin position="186"/>
        <end position="241"/>
    </location>
</feature>
<dbReference type="PANTHER" id="PTHR43080">
    <property type="entry name" value="CBS DOMAIN-CONTAINING PROTEIN CBSX3, MITOCHONDRIAL"/>
    <property type="match status" value="1"/>
</dbReference>
<keyword evidence="2" id="KW-0486">Methionine biosynthesis</keyword>
<proteinExistence type="predicted"/>
<feature type="domain" description="CBS" evidence="4">
    <location>
        <begin position="260"/>
        <end position="313"/>
    </location>
</feature>
<dbReference type="Gene3D" id="3.10.580.10">
    <property type="entry name" value="CBS-domain"/>
    <property type="match status" value="2"/>
</dbReference>
<evidence type="ECO:0000313" key="6">
    <source>
        <dbReference type="Proteomes" id="UP001042704"/>
    </source>
</evidence>
<dbReference type="CDD" id="cd17779">
    <property type="entry name" value="CBS_archAMPK_gamma-repeat1"/>
    <property type="match status" value="1"/>
</dbReference>
<evidence type="ECO:0000313" key="5">
    <source>
        <dbReference type="EMBL" id="QSZ67747.1"/>
    </source>
</evidence>
<dbReference type="Proteomes" id="UP001042704">
    <property type="component" value="Chromosome"/>
</dbReference>
<dbReference type="GO" id="GO:0009086">
    <property type="term" value="P:methionine biosynthetic process"/>
    <property type="evidence" value="ECO:0007669"/>
    <property type="project" value="UniProtKB-KW"/>
</dbReference>
<dbReference type="SMART" id="SM00116">
    <property type="entry name" value="CBS"/>
    <property type="match status" value="4"/>
</dbReference>
<evidence type="ECO:0000256" key="3">
    <source>
        <dbReference type="PROSITE-ProRule" id="PRU00703"/>
    </source>
</evidence>
<feature type="domain" description="CBS" evidence="4">
    <location>
        <begin position="123"/>
        <end position="180"/>
    </location>
</feature>
<gene>
    <name evidence="5" type="ORF">RJ40_09655</name>
</gene>
<organism evidence="5 6">
    <name type="scientific">Methanofollis aquaemaris</name>
    <dbReference type="NCBI Taxonomy" id="126734"/>
    <lineage>
        <taxon>Archaea</taxon>
        <taxon>Methanobacteriati</taxon>
        <taxon>Methanobacteriota</taxon>
        <taxon>Stenosarchaea group</taxon>
        <taxon>Methanomicrobia</taxon>
        <taxon>Methanomicrobiales</taxon>
        <taxon>Methanomicrobiaceae</taxon>
        <taxon>Methanofollis</taxon>
    </lineage>
</organism>
<dbReference type="InterPro" id="IPR000644">
    <property type="entry name" value="CBS_dom"/>
</dbReference>
<accession>A0A8A3S653</accession>
<protein>
    <submittedName>
        <fullName evidence="5">CBS domain-containing protein</fullName>
    </submittedName>
</protein>
<dbReference type="PANTHER" id="PTHR43080:SF2">
    <property type="entry name" value="CBS DOMAIN-CONTAINING PROTEIN"/>
    <property type="match status" value="1"/>
</dbReference>
<reference evidence="5" key="1">
    <citation type="journal article" date="2001" name="Int. J. Syst. Evol. Microbiol.">
        <title>Methanofollis aquaemaris sp. nov., a methanogen isolated from an aquaculture fish pond.</title>
        <authorList>
            <person name="Lai M.C."/>
            <person name="Chen S.C."/>
        </authorList>
    </citation>
    <scope>NUCLEOTIDE SEQUENCE</scope>
    <source>
        <strain evidence="5">N2F9704</strain>
    </source>
</reference>
<sequence length="313" mass="34126">MYQNWQNTNQGDKLLKMPGKLDRGPVDFKSRVVETRGEVMGIATRDVISAPPTTRIIDAVEMMTDCGFRRLPITDAGTHRLRGIVTARDIIDLLGGGDHYNLVRVKHNGNLIAAINESVRSIMTQRVRTIPDSASLAEVTETIVTQKIGGLPIVNDEEVVVGIVTERDVMKALATEETDVVVEGVMSTGLRVTGPDTPIGTVTREMIAHGFRRLPIVSDDVLFGIVTASDIMKYLGNGEVFTRLSTGDVGEMMALPVRTLVSGDLYTTVPDRNINDAALKMLQKKVGALPVIEDGKLIGLITEFDLVRAFSQE</sequence>
<dbReference type="RefSeq" id="WP_265580660.1">
    <property type="nucleotide sequence ID" value="NZ_CP036172.1"/>
</dbReference>
<dbReference type="InterPro" id="IPR051257">
    <property type="entry name" value="Diverse_CBS-Domain"/>
</dbReference>